<keyword evidence="2" id="KW-1185">Reference proteome</keyword>
<keyword evidence="1" id="KW-0378">Hydrolase</keyword>
<sequence length="331" mass="37336">MDGDTSEQQQQQRWPSIHDPATCARKGLCPVTEAGGRLSPAKSYSLYFEQHGTGPIKLVFVMGLGMSCNAWSTQLVHFARLPQYSILVFDNRGVGNSDAPRGPYTTSSMAEDVITLLDFLSWTDKRSLHLLGFSLGGMIAQELAYRIPERLISLTLGVTTAGGFPLFNFPPWIGMKGIIRLQFIRDPKRRIPHTLEMCFNAAWLDAKAENDSKGRTNREVQIALFEKRASVTRIQTPQGFLWQTWAGFTHHVQAERLTQISKTVPKVLILTGDEDHLVRPSNSAYLKRHMPEAEYIVWKDTGHIVSGQHVERFNTLLERVFVEGQDKLEGR</sequence>
<organism evidence="1 2">
    <name type="scientific">Russula earlei</name>
    <dbReference type="NCBI Taxonomy" id="71964"/>
    <lineage>
        <taxon>Eukaryota</taxon>
        <taxon>Fungi</taxon>
        <taxon>Dikarya</taxon>
        <taxon>Basidiomycota</taxon>
        <taxon>Agaricomycotina</taxon>
        <taxon>Agaricomycetes</taxon>
        <taxon>Russulales</taxon>
        <taxon>Russulaceae</taxon>
        <taxon>Russula</taxon>
    </lineage>
</organism>
<dbReference type="Proteomes" id="UP001207468">
    <property type="component" value="Unassembled WGS sequence"/>
</dbReference>
<accession>A0ACC0UEX9</accession>
<comment type="caution">
    <text evidence="1">The sequence shown here is derived from an EMBL/GenBank/DDBJ whole genome shotgun (WGS) entry which is preliminary data.</text>
</comment>
<gene>
    <name evidence="1" type="ORF">F5148DRAFT_604478</name>
</gene>
<proteinExistence type="predicted"/>
<protein>
    <submittedName>
        <fullName evidence="1">Alpha/Beta hydrolase protein</fullName>
    </submittedName>
</protein>
<evidence type="ECO:0000313" key="1">
    <source>
        <dbReference type="EMBL" id="KAI9510290.1"/>
    </source>
</evidence>
<dbReference type="EMBL" id="JAGFNK010000045">
    <property type="protein sequence ID" value="KAI9510290.1"/>
    <property type="molecule type" value="Genomic_DNA"/>
</dbReference>
<name>A0ACC0UEX9_9AGAM</name>
<evidence type="ECO:0000313" key="2">
    <source>
        <dbReference type="Proteomes" id="UP001207468"/>
    </source>
</evidence>
<reference evidence="1" key="1">
    <citation type="submission" date="2021-03" db="EMBL/GenBank/DDBJ databases">
        <title>Evolutionary priming and transition to the ectomycorrhizal habit in an iconic lineage of mushroom-forming fungi: is preadaptation a requirement?</title>
        <authorList>
            <consortium name="DOE Joint Genome Institute"/>
            <person name="Looney B.P."/>
            <person name="Miyauchi S."/>
            <person name="Morin E."/>
            <person name="Drula E."/>
            <person name="Courty P.E."/>
            <person name="Chicoki N."/>
            <person name="Fauchery L."/>
            <person name="Kohler A."/>
            <person name="Kuo A."/>
            <person name="LaButti K."/>
            <person name="Pangilinan J."/>
            <person name="Lipzen A."/>
            <person name="Riley R."/>
            <person name="Andreopoulos W."/>
            <person name="He G."/>
            <person name="Johnson J."/>
            <person name="Barry K.W."/>
            <person name="Grigoriev I.V."/>
            <person name="Nagy L."/>
            <person name="Hibbett D."/>
            <person name="Henrissat B."/>
            <person name="Matheny P.B."/>
            <person name="Labbe J."/>
            <person name="Martin A.F."/>
        </authorList>
    </citation>
    <scope>NUCLEOTIDE SEQUENCE</scope>
    <source>
        <strain evidence="1">BPL698</strain>
    </source>
</reference>